<protein>
    <recommendedName>
        <fullName evidence="4">DUF401 family protein</fullName>
    </recommendedName>
</protein>
<evidence type="ECO:0000313" key="3">
    <source>
        <dbReference type="Proteomes" id="UP000000555"/>
    </source>
</evidence>
<dbReference type="AlphaFoldDB" id="Q8RAJ1"/>
<feature type="transmembrane region" description="Helical" evidence="1">
    <location>
        <begin position="141"/>
        <end position="159"/>
    </location>
</feature>
<gene>
    <name evidence="2" type="ordered locus">TTE1224</name>
</gene>
<dbReference type="OrthoDB" id="367235at2"/>
<dbReference type="HOGENOM" id="CLU_056143_0_0_9"/>
<evidence type="ECO:0008006" key="4">
    <source>
        <dbReference type="Google" id="ProtNLM"/>
    </source>
</evidence>
<dbReference type="KEGG" id="tte:TTE1224"/>
<dbReference type="RefSeq" id="WP_011025553.1">
    <property type="nucleotide sequence ID" value="NC_003869.1"/>
</dbReference>
<dbReference type="InterPro" id="IPR007294">
    <property type="entry name" value="DUF401"/>
</dbReference>
<accession>Q8RAJ1</accession>
<organism evidence="2 3">
    <name type="scientific">Caldanaerobacter subterraneus subsp. tengcongensis (strain DSM 15242 / JCM 11007 / NBRC 100824 / MB4)</name>
    <name type="common">Thermoanaerobacter tengcongensis</name>
    <dbReference type="NCBI Taxonomy" id="273068"/>
    <lineage>
        <taxon>Bacteria</taxon>
        <taxon>Bacillati</taxon>
        <taxon>Bacillota</taxon>
        <taxon>Clostridia</taxon>
        <taxon>Thermoanaerobacterales</taxon>
        <taxon>Thermoanaerobacteraceae</taxon>
        <taxon>Caldanaerobacter</taxon>
    </lineage>
</organism>
<keyword evidence="1" id="KW-0472">Membrane</keyword>
<feature type="transmembrane region" description="Helical" evidence="1">
    <location>
        <begin position="29"/>
        <end position="49"/>
    </location>
</feature>
<sequence>MGDLLVVFLSFLIIILLVMLKIDINIALFCGSALLILCFGGNAWSQILLKTIVDFNTLFLMITSFAIAVLAELYTKTQLITAFNTSLVSLLKKPSLVLSVIPAVLGLLPIAGGALFSAPVVKEVGERLGLEDNRLIFLNVWFRHVLFMIFPLGQSLLVASITTGYSLVELAAIQIPIAIFMVLVGFIFIPRSAFQSIKPASVELKGEFLKSSLPLLVAIFLSLILTKLIGIFGMPLGVFLGVITMFFVTKISFKVFTDVVKSKVVLSLTFSAFLIMLLQHAILDTGVKEILSNFFVNYQVPFFLLLTIIPGILSALTSSAITGIVMVVPLISLAHSLTLKEASILYVSSFLMYTISPTHLCLIYTARYFGTEIKGSYKYFLPSTVLIVVFLMLYFLIL</sequence>
<feature type="transmembrane region" description="Helical" evidence="1">
    <location>
        <begin position="379"/>
        <end position="397"/>
    </location>
</feature>
<feature type="transmembrane region" description="Helical" evidence="1">
    <location>
        <begin position="55"/>
        <end position="75"/>
    </location>
</feature>
<keyword evidence="1" id="KW-0812">Transmembrane</keyword>
<keyword evidence="1" id="KW-1133">Transmembrane helix</keyword>
<dbReference type="eggNOG" id="COG1906">
    <property type="taxonomic scope" value="Bacteria"/>
</dbReference>
<feature type="transmembrane region" description="Helical" evidence="1">
    <location>
        <begin position="264"/>
        <end position="282"/>
    </location>
</feature>
<dbReference type="Proteomes" id="UP000000555">
    <property type="component" value="Chromosome"/>
</dbReference>
<feature type="transmembrane region" description="Helical" evidence="1">
    <location>
        <begin position="6"/>
        <end position="22"/>
    </location>
</feature>
<reference evidence="2 3" key="1">
    <citation type="journal article" date="2002" name="Genome Res.">
        <title>A complete sequence of the T. tengcongensis genome.</title>
        <authorList>
            <person name="Bao Q."/>
            <person name="Tian Y."/>
            <person name="Li W."/>
            <person name="Xu Z."/>
            <person name="Xuan Z."/>
            <person name="Hu S."/>
            <person name="Dong W."/>
            <person name="Yang J."/>
            <person name="Chen Y."/>
            <person name="Xue Y."/>
            <person name="Xu Y."/>
            <person name="Lai X."/>
            <person name="Huang L."/>
            <person name="Dong X."/>
            <person name="Ma Y."/>
            <person name="Ling L."/>
            <person name="Tan H."/>
            <person name="Chen R."/>
            <person name="Wang J."/>
            <person name="Yu J."/>
            <person name="Yang H."/>
        </authorList>
    </citation>
    <scope>NUCLEOTIDE SEQUENCE [LARGE SCALE GENOMIC DNA]</scope>
    <source>
        <strain evidence="3">DSM 15242 / JCM 11007 / NBRC 100824 / MB4</strain>
    </source>
</reference>
<feature type="transmembrane region" description="Helical" evidence="1">
    <location>
        <begin position="302"/>
        <end position="331"/>
    </location>
</feature>
<name>Q8RAJ1_CALS4</name>
<feature type="transmembrane region" description="Helical" evidence="1">
    <location>
        <begin position="213"/>
        <end position="243"/>
    </location>
</feature>
<dbReference type="STRING" id="273068.TTE1224"/>
<feature type="transmembrane region" description="Helical" evidence="1">
    <location>
        <begin position="171"/>
        <end position="193"/>
    </location>
</feature>
<feature type="transmembrane region" description="Helical" evidence="1">
    <location>
        <begin position="96"/>
        <end position="121"/>
    </location>
</feature>
<proteinExistence type="predicted"/>
<feature type="transmembrane region" description="Helical" evidence="1">
    <location>
        <begin position="343"/>
        <end position="367"/>
    </location>
</feature>
<evidence type="ECO:0000313" key="2">
    <source>
        <dbReference type="EMBL" id="AAM24453.1"/>
    </source>
</evidence>
<dbReference type="PANTHER" id="PTHR39556:SF1">
    <property type="entry name" value="PROTEIN, PUTATIVE-RELATED"/>
    <property type="match status" value="1"/>
</dbReference>
<evidence type="ECO:0000256" key="1">
    <source>
        <dbReference type="SAM" id="Phobius"/>
    </source>
</evidence>
<keyword evidence="3" id="KW-1185">Reference proteome</keyword>
<dbReference type="PANTHER" id="PTHR39556">
    <property type="entry name" value="PROTEIN, PUTATIVE-RELATED"/>
    <property type="match status" value="1"/>
</dbReference>
<dbReference type="EMBL" id="AE008691">
    <property type="protein sequence ID" value="AAM24453.1"/>
    <property type="molecule type" value="Genomic_DNA"/>
</dbReference>
<dbReference type="Pfam" id="PF04165">
    <property type="entry name" value="DUF401"/>
    <property type="match status" value="1"/>
</dbReference>